<dbReference type="RefSeq" id="WP_108633575.1">
    <property type="nucleotide sequence ID" value="NZ_QCXX01000002.1"/>
</dbReference>
<organism evidence="8 9">
    <name type="scientific">Sphingobacterium athyrii</name>
    <dbReference type="NCBI Taxonomy" id="2152717"/>
    <lineage>
        <taxon>Bacteria</taxon>
        <taxon>Pseudomonadati</taxon>
        <taxon>Bacteroidota</taxon>
        <taxon>Sphingobacteriia</taxon>
        <taxon>Sphingobacteriales</taxon>
        <taxon>Sphingobacteriaceae</taxon>
        <taxon>Sphingobacterium</taxon>
    </lineage>
</organism>
<keyword evidence="4" id="KW-0472">Membrane</keyword>
<evidence type="ECO:0000313" key="9">
    <source>
        <dbReference type="Proteomes" id="UP000250831"/>
    </source>
</evidence>
<dbReference type="PROSITE" id="PS51257">
    <property type="entry name" value="PROKAR_LIPOPROTEIN"/>
    <property type="match status" value="1"/>
</dbReference>
<keyword evidence="3" id="KW-0732">Signal</keyword>
<evidence type="ECO:0000259" key="6">
    <source>
        <dbReference type="Pfam" id="PF07980"/>
    </source>
</evidence>
<dbReference type="AlphaFoldDB" id="A0A363NX49"/>
<reference evidence="8 9" key="1">
    <citation type="submission" date="2018-04" db="EMBL/GenBank/DDBJ databases">
        <title>Sphingobacterium sp. M46 Genome.</title>
        <authorList>
            <person name="Cheng J."/>
            <person name="Li Y."/>
        </authorList>
    </citation>
    <scope>NUCLEOTIDE SEQUENCE [LARGE SCALE GENOMIC DNA]</scope>
    <source>
        <strain evidence="8 9">M46</strain>
    </source>
</reference>
<comment type="similarity">
    <text evidence="2">Belongs to the SusD family.</text>
</comment>
<keyword evidence="9" id="KW-1185">Reference proteome</keyword>
<dbReference type="EMBL" id="QCXX01000002">
    <property type="protein sequence ID" value="PUV25241.1"/>
    <property type="molecule type" value="Genomic_DNA"/>
</dbReference>
<dbReference type="Pfam" id="PF07980">
    <property type="entry name" value="SusD_RagB"/>
    <property type="match status" value="1"/>
</dbReference>
<evidence type="ECO:0000256" key="4">
    <source>
        <dbReference type="ARBA" id="ARBA00023136"/>
    </source>
</evidence>
<dbReference type="OrthoDB" id="608091at2"/>
<evidence type="ECO:0000313" key="8">
    <source>
        <dbReference type="EMBL" id="PUV25241.1"/>
    </source>
</evidence>
<dbReference type="GO" id="GO:0009279">
    <property type="term" value="C:cell outer membrane"/>
    <property type="evidence" value="ECO:0007669"/>
    <property type="project" value="UniProtKB-SubCell"/>
</dbReference>
<feature type="domain" description="RagB/SusD" evidence="6">
    <location>
        <begin position="332"/>
        <end position="634"/>
    </location>
</feature>
<name>A0A363NX49_9SPHI</name>
<dbReference type="InterPro" id="IPR011990">
    <property type="entry name" value="TPR-like_helical_dom_sf"/>
</dbReference>
<comment type="caution">
    <text evidence="8">The sequence shown here is derived from an EMBL/GenBank/DDBJ whole genome shotgun (WGS) entry which is preliminary data.</text>
</comment>
<comment type="subcellular location">
    <subcellularLocation>
        <location evidence="1">Cell outer membrane</location>
    </subcellularLocation>
</comment>
<gene>
    <name evidence="8" type="ORF">DCO56_09930</name>
</gene>
<sequence>MKREITKYLIGVLLVITSASCSKYVDVVPDNVPILEHAFASRVMAERYLATCYNAMPNFSGYNANPAIMGAGEIWTNEQIASAGKNILRGAQNTDSPLLNEWDGTSSLWRGISDCNIFIDSIGQVPDMPIEERDKWKAEATFLKAFYHYELLKRYGPIPIMDKFIPVGSDLENYAVERQPVDDVFTYIIKTIDGAMEFLDPNVVDVNAEMGRVNRIAAKAIKAEVLVYAASPLFNGNQSLVATIKNQNGKQLFNTTYSAEKWISAANACREAIEAAEQGGKSLFVWQAPPGVNITRPEAIAQLSSRLAFSQNKDNTEGLWFYSNNLISNEVQLSYMPRGWDANTQSNASIRSFLSASQNMIAKYYSANGVPIDEDKSYPYSQRFEVVNVTDPKYQYDVALNNQTIRLHLDREPRFYGNISFDGGRYFMRSNATEAGAFSTFYRLGGNVGINNGTYYNVTGYGVKKYVNYENTFGASNSMSIVSFIAPVIRLADLYLLYAEALNEVNGPTAEAVSYIDKVRARAGLKGVEAAWLEYSIYPSRPATKDGLRKIIKDERTIELAFEGKRFWDLRRWKDGTEELSKEVVGNDVNQQNPNLYYRQMVFYSPSFTERDYFWPISRAELRRNPKMVQNYGW</sequence>
<evidence type="ECO:0000259" key="7">
    <source>
        <dbReference type="Pfam" id="PF14322"/>
    </source>
</evidence>
<evidence type="ECO:0000256" key="5">
    <source>
        <dbReference type="ARBA" id="ARBA00023237"/>
    </source>
</evidence>
<dbReference type="Gene3D" id="1.25.40.390">
    <property type="match status" value="1"/>
</dbReference>
<protein>
    <submittedName>
        <fullName evidence="8">RagB/SusD family nutrient uptake outer membrane protein</fullName>
    </submittedName>
</protein>
<dbReference type="Pfam" id="PF14322">
    <property type="entry name" value="SusD-like_3"/>
    <property type="match status" value="1"/>
</dbReference>
<dbReference type="InterPro" id="IPR012944">
    <property type="entry name" value="SusD_RagB_dom"/>
</dbReference>
<dbReference type="InterPro" id="IPR033985">
    <property type="entry name" value="SusD-like_N"/>
</dbReference>
<evidence type="ECO:0000256" key="3">
    <source>
        <dbReference type="ARBA" id="ARBA00022729"/>
    </source>
</evidence>
<feature type="domain" description="SusD-like N-terminal" evidence="7">
    <location>
        <begin position="93"/>
        <end position="223"/>
    </location>
</feature>
<accession>A0A363NX49</accession>
<dbReference type="SUPFAM" id="SSF48452">
    <property type="entry name" value="TPR-like"/>
    <property type="match status" value="1"/>
</dbReference>
<evidence type="ECO:0000256" key="1">
    <source>
        <dbReference type="ARBA" id="ARBA00004442"/>
    </source>
</evidence>
<dbReference type="Proteomes" id="UP000250831">
    <property type="component" value="Unassembled WGS sequence"/>
</dbReference>
<proteinExistence type="inferred from homology"/>
<evidence type="ECO:0000256" key="2">
    <source>
        <dbReference type="ARBA" id="ARBA00006275"/>
    </source>
</evidence>
<keyword evidence="5" id="KW-0998">Cell outer membrane</keyword>